<dbReference type="GO" id="GO:0003677">
    <property type="term" value="F:DNA binding"/>
    <property type="evidence" value="ECO:0007669"/>
    <property type="project" value="UniProtKB-UniRule"/>
</dbReference>
<evidence type="ECO:0000313" key="5">
    <source>
        <dbReference type="Proteomes" id="UP000580568"/>
    </source>
</evidence>
<dbReference type="InterPro" id="IPR001647">
    <property type="entry name" value="HTH_TetR"/>
</dbReference>
<dbReference type="Gene3D" id="1.10.357.10">
    <property type="entry name" value="Tetracycline Repressor, domain 2"/>
    <property type="match status" value="1"/>
</dbReference>
<gene>
    <name evidence="4" type="ORF">bsdtw1_04551</name>
</gene>
<protein>
    <recommendedName>
        <fullName evidence="3">HTH tetR-type domain-containing protein</fullName>
    </recommendedName>
</protein>
<dbReference type="AlphaFoldDB" id="A0A6V8SNF6"/>
<dbReference type="Proteomes" id="UP000580568">
    <property type="component" value="Unassembled WGS sequence"/>
</dbReference>
<dbReference type="SUPFAM" id="SSF46689">
    <property type="entry name" value="Homeodomain-like"/>
    <property type="match status" value="1"/>
</dbReference>
<name>A0A6V8SNF6_9CLOT</name>
<sequence length="176" mass="20365">MPKILLNIKDKLTEEGRLVLTNSGYNNFNIRDIAKSCNIGIGTFYNYFSNKDALIIEIITNDWDKVIELSNSLIYKDIHIKDKLFLIYSDIDKFLSTYIDTFMMMTADGSKGCPHQYIFDQIYEALEKSINIAIEKGEIKPLINTKKLAKLIINSMTFAVKQKDISFDEIYYSIKM</sequence>
<dbReference type="EMBL" id="BLZR01000001">
    <property type="protein sequence ID" value="GFP78331.1"/>
    <property type="molecule type" value="Genomic_DNA"/>
</dbReference>
<dbReference type="Pfam" id="PF00440">
    <property type="entry name" value="TetR_N"/>
    <property type="match status" value="1"/>
</dbReference>
<keyword evidence="1 2" id="KW-0238">DNA-binding</keyword>
<reference evidence="4 5" key="1">
    <citation type="submission" date="2020-07" db="EMBL/GenBank/DDBJ databases">
        <title>A new beta-1,3-glucan-decomposing anaerobic bacterium isolated from anoxic soil subjected to biological soil disinfestation.</title>
        <authorList>
            <person name="Ueki A."/>
            <person name="Tonouchi A."/>
        </authorList>
    </citation>
    <scope>NUCLEOTIDE SEQUENCE [LARGE SCALE GENOMIC DNA]</scope>
    <source>
        <strain evidence="4 5">TW1</strain>
    </source>
</reference>
<feature type="DNA-binding region" description="H-T-H motif" evidence="2">
    <location>
        <begin position="29"/>
        <end position="48"/>
    </location>
</feature>
<dbReference type="InterPro" id="IPR050624">
    <property type="entry name" value="HTH-type_Tx_Regulator"/>
</dbReference>
<keyword evidence="5" id="KW-1185">Reference proteome</keyword>
<dbReference type="PROSITE" id="PS50977">
    <property type="entry name" value="HTH_TETR_2"/>
    <property type="match status" value="1"/>
</dbReference>
<dbReference type="PANTHER" id="PTHR43479">
    <property type="entry name" value="ACREF/ENVCD OPERON REPRESSOR-RELATED"/>
    <property type="match status" value="1"/>
</dbReference>
<evidence type="ECO:0000256" key="2">
    <source>
        <dbReference type="PROSITE-ProRule" id="PRU00335"/>
    </source>
</evidence>
<evidence type="ECO:0000256" key="1">
    <source>
        <dbReference type="ARBA" id="ARBA00023125"/>
    </source>
</evidence>
<organism evidence="4 5">
    <name type="scientific">Clostridium fungisolvens</name>
    <dbReference type="NCBI Taxonomy" id="1604897"/>
    <lineage>
        <taxon>Bacteria</taxon>
        <taxon>Bacillati</taxon>
        <taxon>Bacillota</taxon>
        <taxon>Clostridia</taxon>
        <taxon>Eubacteriales</taxon>
        <taxon>Clostridiaceae</taxon>
        <taxon>Clostridium</taxon>
    </lineage>
</organism>
<evidence type="ECO:0000259" key="3">
    <source>
        <dbReference type="PROSITE" id="PS50977"/>
    </source>
</evidence>
<feature type="domain" description="HTH tetR-type" evidence="3">
    <location>
        <begin position="6"/>
        <end position="66"/>
    </location>
</feature>
<dbReference type="PANTHER" id="PTHR43479:SF11">
    <property type="entry name" value="ACREF_ENVCD OPERON REPRESSOR-RELATED"/>
    <property type="match status" value="1"/>
</dbReference>
<dbReference type="InterPro" id="IPR009057">
    <property type="entry name" value="Homeodomain-like_sf"/>
</dbReference>
<evidence type="ECO:0000313" key="4">
    <source>
        <dbReference type="EMBL" id="GFP78331.1"/>
    </source>
</evidence>
<dbReference type="RefSeq" id="WP_183279632.1">
    <property type="nucleotide sequence ID" value="NZ_BLZR01000001.1"/>
</dbReference>
<comment type="caution">
    <text evidence="4">The sequence shown here is derived from an EMBL/GenBank/DDBJ whole genome shotgun (WGS) entry which is preliminary data.</text>
</comment>
<proteinExistence type="predicted"/>
<accession>A0A6V8SNF6</accession>